<dbReference type="InterPro" id="IPR000073">
    <property type="entry name" value="AB_hydrolase_1"/>
</dbReference>
<dbReference type="SUPFAM" id="SSF53474">
    <property type="entry name" value="alpha/beta-Hydrolases"/>
    <property type="match status" value="1"/>
</dbReference>
<dbReference type="AlphaFoldDB" id="A0A951PCI1"/>
<dbReference type="GO" id="GO:0016787">
    <property type="term" value="F:hydrolase activity"/>
    <property type="evidence" value="ECO:0007669"/>
    <property type="project" value="UniProtKB-KW"/>
</dbReference>
<name>A0A951PCI1_9CYAN</name>
<dbReference type="Pfam" id="PF00561">
    <property type="entry name" value="Abhydrolase_1"/>
    <property type="match status" value="1"/>
</dbReference>
<dbReference type="InterPro" id="IPR029058">
    <property type="entry name" value="AB_hydrolase_fold"/>
</dbReference>
<evidence type="ECO:0000313" key="2">
    <source>
        <dbReference type="EMBL" id="MBW4467096.1"/>
    </source>
</evidence>
<dbReference type="Proteomes" id="UP000707356">
    <property type="component" value="Unassembled WGS sequence"/>
</dbReference>
<comment type="caution">
    <text evidence="2">The sequence shown here is derived from an EMBL/GenBank/DDBJ whole genome shotgun (WGS) entry which is preliminary data.</text>
</comment>
<protein>
    <submittedName>
        <fullName evidence="2">Alpha/beta hydrolase</fullName>
    </submittedName>
</protein>
<keyword evidence="2" id="KW-0378">Hydrolase</keyword>
<reference evidence="2" key="2">
    <citation type="journal article" date="2022" name="Microbiol. Resour. Announc.">
        <title>Metagenome Sequencing to Explore Phylogenomics of Terrestrial Cyanobacteria.</title>
        <authorList>
            <person name="Ward R.D."/>
            <person name="Stajich J.E."/>
            <person name="Johansen J.R."/>
            <person name="Huntemann M."/>
            <person name="Clum A."/>
            <person name="Foster B."/>
            <person name="Foster B."/>
            <person name="Roux S."/>
            <person name="Palaniappan K."/>
            <person name="Varghese N."/>
            <person name="Mukherjee S."/>
            <person name="Reddy T.B.K."/>
            <person name="Daum C."/>
            <person name="Copeland A."/>
            <person name="Chen I.A."/>
            <person name="Ivanova N.N."/>
            <person name="Kyrpides N.C."/>
            <person name="Shapiro N."/>
            <person name="Eloe-Fadrosh E.A."/>
            <person name="Pietrasiak N."/>
        </authorList>
    </citation>
    <scope>NUCLEOTIDE SEQUENCE</scope>
    <source>
        <strain evidence="2">GSE-TBD4-15B</strain>
    </source>
</reference>
<gene>
    <name evidence="2" type="ORF">KME07_16850</name>
</gene>
<evidence type="ECO:0000313" key="3">
    <source>
        <dbReference type="Proteomes" id="UP000707356"/>
    </source>
</evidence>
<sequence length="512" mass="55935">MNTRLTRFCRLILTATLFVAVTYTESQAMIANDRPKFGAAWQSADCATFKLAALVAALSDCGYVTVPERHKQPNGRTIQLAVVRTRSIGDHPAPDPLLIEQGGPGDSTIGVFPTKGLPFLPILPRMLQERDLVFVEQRGTELSRPFFACPEETDHELAVARGELDPTDTKWMVACRDRSIAEGINPNAFSTVENAADMYAVAEVLGYNQFNYYGVSYGTLLGQYVLEQAKEHTAQLRSVILDGVVTPTIDFNLAATYTFSQALRNLFVACAADAQCNQAYPNLEATFLALLDRLDQQPTPLQLTIPSSGETLDTTIDRDEFLLAFGPYMANSNNAPTLPKNIYQAAKGDFSWLMENLSGNLEAEGAKGMYHSVLCSRINSVQTDASTLLPPPYEQLIPVGMSQSDRVERFCEVLQMELEAPFTYDNLDIPVLLLNGAYDPVTPQAYGEAVASNLATAYIYTFPGVGHGSFFAPAATPAGACVAAIAVDFLADPRQQPDSKCLSEVKPIFEYE</sequence>
<accession>A0A951PCI1</accession>
<feature type="domain" description="AB hydrolase-1" evidence="1">
    <location>
        <begin position="182"/>
        <end position="471"/>
    </location>
</feature>
<organism evidence="2 3">
    <name type="scientific">Pegethrix bostrychoides GSE-TBD4-15B</name>
    <dbReference type="NCBI Taxonomy" id="2839662"/>
    <lineage>
        <taxon>Bacteria</taxon>
        <taxon>Bacillati</taxon>
        <taxon>Cyanobacteriota</taxon>
        <taxon>Cyanophyceae</taxon>
        <taxon>Oculatellales</taxon>
        <taxon>Oculatellaceae</taxon>
        <taxon>Pegethrix</taxon>
    </lineage>
</organism>
<proteinExistence type="predicted"/>
<reference evidence="2" key="1">
    <citation type="submission" date="2021-05" db="EMBL/GenBank/DDBJ databases">
        <authorList>
            <person name="Pietrasiak N."/>
            <person name="Ward R."/>
            <person name="Stajich J.E."/>
            <person name="Kurbessoian T."/>
        </authorList>
    </citation>
    <scope>NUCLEOTIDE SEQUENCE</scope>
    <source>
        <strain evidence="2">GSE-TBD4-15B</strain>
    </source>
</reference>
<dbReference type="Gene3D" id="3.40.50.1820">
    <property type="entry name" value="alpha/beta hydrolase"/>
    <property type="match status" value="1"/>
</dbReference>
<dbReference type="EMBL" id="JAHHHV010000073">
    <property type="protein sequence ID" value="MBW4467096.1"/>
    <property type="molecule type" value="Genomic_DNA"/>
</dbReference>
<evidence type="ECO:0000259" key="1">
    <source>
        <dbReference type="Pfam" id="PF00561"/>
    </source>
</evidence>